<dbReference type="Pfam" id="PF07729">
    <property type="entry name" value="FCD"/>
    <property type="match status" value="1"/>
</dbReference>
<dbReference type="AlphaFoldDB" id="A0A1H3ZKZ3"/>
<dbReference type="EMBL" id="FNQP01000005">
    <property type="protein sequence ID" value="SEA23954.1"/>
    <property type="molecule type" value="Genomic_DNA"/>
</dbReference>
<keyword evidence="1" id="KW-0805">Transcription regulation</keyword>
<reference evidence="5 6" key="1">
    <citation type="submission" date="2016-10" db="EMBL/GenBank/DDBJ databases">
        <authorList>
            <person name="de Groot N.N."/>
        </authorList>
    </citation>
    <scope>NUCLEOTIDE SEQUENCE [LARGE SCALE GENOMIC DNA]</scope>
    <source>
        <strain evidence="5 6">DSM 21228</strain>
    </source>
</reference>
<keyword evidence="2" id="KW-0238">DNA-binding</keyword>
<dbReference type="Pfam" id="PF00392">
    <property type="entry name" value="GntR"/>
    <property type="match status" value="1"/>
</dbReference>
<dbReference type="Gene3D" id="1.20.120.530">
    <property type="entry name" value="GntR ligand-binding domain-like"/>
    <property type="match status" value="1"/>
</dbReference>
<proteinExistence type="predicted"/>
<dbReference type="SMART" id="SM00895">
    <property type="entry name" value="FCD"/>
    <property type="match status" value="1"/>
</dbReference>
<dbReference type="SUPFAM" id="SSF46785">
    <property type="entry name" value="Winged helix' DNA-binding domain"/>
    <property type="match status" value="1"/>
</dbReference>
<organism evidence="5 6">
    <name type="scientific">Thiothrix caldifontis</name>
    <dbReference type="NCBI Taxonomy" id="525918"/>
    <lineage>
        <taxon>Bacteria</taxon>
        <taxon>Pseudomonadati</taxon>
        <taxon>Pseudomonadota</taxon>
        <taxon>Gammaproteobacteria</taxon>
        <taxon>Thiotrichales</taxon>
        <taxon>Thiotrichaceae</taxon>
        <taxon>Thiothrix</taxon>
    </lineage>
</organism>
<dbReference type="InterPro" id="IPR008920">
    <property type="entry name" value="TF_FadR/GntR_C"/>
</dbReference>
<dbReference type="SUPFAM" id="SSF48008">
    <property type="entry name" value="GntR ligand-binding domain-like"/>
    <property type="match status" value="1"/>
</dbReference>
<name>A0A1H3ZKZ3_9GAMM</name>
<dbReference type="InterPro" id="IPR036388">
    <property type="entry name" value="WH-like_DNA-bd_sf"/>
</dbReference>
<dbReference type="SMART" id="SM00345">
    <property type="entry name" value="HTH_GNTR"/>
    <property type="match status" value="1"/>
</dbReference>
<dbReference type="Proteomes" id="UP000199397">
    <property type="component" value="Unassembled WGS sequence"/>
</dbReference>
<keyword evidence="6" id="KW-1185">Reference proteome</keyword>
<evidence type="ECO:0000256" key="2">
    <source>
        <dbReference type="ARBA" id="ARBA00023125"/>
    </source>
</evidence>
<dbReference type="InterPro" id="IPR036390">
    <property type="entry name" value="WH_DNA-bd_sf"/>
</dbReference>
<evidence type="ECO:0000256" key="1">
    <source>
        <dbReference type="ARBA" id="ARBA00023015"/>
    </source>
</evidence>
<dbReference type="PROSITE" id="PS50949">
    <property type="entry name" value="HTH_GNTR"/>
    <property type="match status" value="1"/>
</dbReference>
<dbReference type="Gene3D" id="1.10.10.10">
    <property type="entry name" value="Winged helix-like DNA-binding domain superfamily/Winged helix DNA-binding domain"/>
    <property type="match status" value="1"/>
</dbReference>
<sequence length="265" mass="29859">MIAKIGKTKRAEVMKKLRIAEQLTQQLEQMITSGHFTLGERLPAERALAEQFGVSRPSLRESIQTLISRGLLISKPGGGTFVENDTPQATAPCSSPLVELFRENPEYRFDVLEIRHALEGNAAWYAALRATDEDKANIRDCFERMIQRHGSADPMDEACADADFHLAIVEASHNLVLLHVMKNLFELLQNSISHNLDKLYTIPRVFDPLSEQHRELMEAVVASDPERARKAAQEHLAFVEDSLKSIDADEARKVRSLRHLTLLGR</sequence>
<protein>
    <submittedName>
        <fullName evidence="5">Transcriptional regulator, GntR family</fullName>
    </submittedName>
</protein>
<gene>
    <name evidence="5" type="ORF">SAMN05660964_01202</name>
</gene>
<evidence type="ECO:0000313" key="5">
    <source>
        <dbReference type="EMBL" id="SEA23954.1"/>
    </source>
</evidence>
<keyword evidence="3" id="KW-0804">Transcription</keyword>
<evidence type="ECO:0000259" key="4">
    <source>
        <dbReference type="PROSITE" id="PS50949"/>
    </source>
</evidence>
<dbReference type="InterPro" id="IPR000524">
    <property type="entry name" value="Tscrpt_reg_HTH_GntR"/>
</dbReference>
<dbReference type="PANTHER" id="PTHR43537:SF18">
    <property type="entry name" value="L-LACTATE DEHYDROGENASE OPERON REGULATORY PROTEIN-RELATED"/>
    <property type="match status" value="1"/>
</dbReference>
<evidence type="ECO:0000256" key="3">
    <source>
        <dbReference type="ARBA" id="ARBA00023163"/>
    </source>
</evidence>
<feature type="domain" description="HTH gntR-type" evidence="4">
    <location>
        <begin position="17"/>
        <end position="85"/>
    </location>
</feature>
<dbReference type="InterPro" id="IPR011711">
    <property type="entry name" value="GntR_C"/>
</dbReference>
<dbReference type="STRING" id="525918.SAMN05660964_01202"/>
<accession>A0A1H3ZKZ3</accession>
<dbReference type="PANTHER" id="PTHR43537">
    <property type="entry name" value="TRANSCRIPTIONAL REGULATOR, GNTR FAMILY"/>
    <property type="match status" value="1"/>
</dbReference>
<dbReference type="CDD" id="cd07377">
    <property type="entry name" value="WHTH_GntR"/>
    <property type="match status" value="1"/>
</dbReference>
<dbReference type="PRINTS" id="PR00035">
    <property type="entry name" value="HTHGNTR"/>
</dbReference>
<dbReference type="GO" id="GO:0003677">
    <property type="term" value="F:DNA binding"/>
    <property type="evidence" value="ECO:0007669"/>
    <property type="project" value="UniProtKB-KW"/>
</dbReference>
<dbReference type="GO" id="GO:0003700">
    <property type="term" value="F:DNA-binding transcription factor activity"/>
    <property type="evidence" value="ECO:0007669"/>
    <property type="project" value="InterPro"/>
</dbReference>
<evidence type="ECO:0000313" key="6">
    <source>
        <dbReference type="Proteomes" id="UP000199397"/>
    </source>
</evidence>